<reference evidence="2 3" key="1">
    <citation type="journal article" date="2018" name="Elife">
        <title>Firefly genomes illuminate parallel origins of bioluminescence in beetles.</title>
        <authorList>
            <person name="Fallon T.R."/>
            <person name="Lower S.E."/>
            <person name="Chang C.H."/>
            <person name="Bessho-Uehara M."/>
            <person name="Martin G.J."/>
            <person name="Bewick A.J."/>
            <person name="Behringer M."/>
            <person name="Debat H.J."/>
            <person name="Wong I."/>
            <person name="Day J.C."/>
            <person name="Suvorov A."/>
            <person name="Silva C.J."/>
            <person name="Stanger-Hall K.F."/>
            <person name="Hall D.W."/>
            <person name="Schmitz R.J."/>
            <person name="Nelson D.R."/>
            <person name="Lewis S.M."/>
            <person name="Shigenobu S."/>
            <person name="Bybee S.M."/>
            <person name="Larracuente A.M."/>
            <person name="Oba Y."/>
            <person name="Weng J.K."/>
        </authorList>
    </citation>
    <scope>NUCLEOTIDE SEQUENCE [LARGE SCALE GENOMIC DNA]</scope>
    <source>
        <strain evidence="2">1611_PpyrPB1</strain>
        <tissue evidence="2">Whole body</tissue>
    </source>
</reference>
<evidence type="ECO:0000256" key="1">
    <source>
        <dbReference type="SAM" id="MobiDB-lite"/>
    </source>
</evidence>
<dbReference type="Proteomes" id="UP000327044">
    <property type="component" value="Unassembled WGS sequence"/>
</dbReference>
<name>A0A5N4A9F3_PHOPY</name>
<accession>A0A5N4A9F3</accession>
<feature type="compositionally biased region" description="Polar residues" evidence="1">
    <location>
        <begin position="24"/>
        <end position="43"/>
    </location>
</feature>
<proteinExistence type="predicted"/>
<organism evidence="2 3">
    <name type="scientific">Photinus pyralis</name>
    <name type="common">Common eastern firefly</name>
    <name type="synonym">Lampyris pyralis</name>
    <dbReference type="NCBI Taxonomy" id="7054"/>
    <lineage>
        <taxon>Eukaryota</taxon>
        <taxon>Metazoa</taxon>
        <taxon>Ecdysozoa</taxon>
        <taxon>Arthropoda</taxon>
        <taxon>Hexapoda</taxon>
        <taxon>Insecta</taxon>
        <taxon>Pterygota</taxon>
        <taxon>Neoptera</taxon>
        <taxon>Endopterygota</taxon>
        <taxon>Coleoptera</taxon>
        <taxon>Polyphaga</taxon>
        <taxon>Elateriformia</taxon>
        <taxon>Elateroidea</taxon>
        <taxon>Lampyridae</taxon>
        <taxon>Lampyrinae</taxon>
        <taxon>Photinus</taxon>
    </lineage>
</organism>
<comment type="caution">
    <text evidence="2">The sequence shown here is derived from an EMBL/GenBank/DDBJ whole genome shotgun (WGS) entry which is preliminary data.</text>
</comment>
<dbReference type="EMBL" id="VVIM01000009">
    <property type="protein sequence ID" value="KAB0793952.1"/>
    <property type="molecule type" value="Genomic_DNA"/>
</dbReference>
<dbReference type="InParanoid" id="A0A5N4A9F3"/>
<keyword evidence="3" id="KW-1185">Reference proteome</keyword>
<evidence type="ECO:0000313" key="3">
    <source>
        <dbReference type="Proteomes" id="UP000327044"/>
    </source>
</evidence>
<evidence type="ECO:0000313" key="2">
    <source>
        <dbReference type="EMBL" id="KAB0793952.1"/>
    </source>
</evidence>
<gene>
    <name evidence="2" type="ORF">PPYR_13572</name>
</gene>
<feature type="region of interest" description="Disordered" evidence="1">
    <location>
        <begin position="24"/>
        <end position="45"/>
    </location>
</feature>
<sequence>MGYSGACRRQELINIELDDIEYKSQSPELSNPENTNVSQQNLPGISVNAGVNSTVTITIYNNYNTSS</sequence>
<dbReference type="AlphaFoldDB" id="A0A5N4A9F3"/>
<protein>
    <submittedName>
        <fullName evidence="2">Uncharacterized protein</fullName>
    </submittedName>
</protein>